<reference evidence="1" key="1">
    <citation type="journal article" date="2019" name="PLoS Negl. Trop. Dis.">
        <title>Revisiting the worldwide diversity of Leptospira species in the environment.</title>
        <authorList>
            <person name="Vincent A.T."/>
            <person name="Schiettekatte O."/>
            <person name="Bourhy P."/>
            <person name="Veyrier F.J."/>
            <person name="Picardeau M."/>
        </authorList>
    </citation>
    <scope>NUCLEOTIDE SEQUENCE [LARGE SCALE GENOMIC DNA]</scope>
    <source>
        <strain evidence="1">201800301</strain>
    </source>
</reference>
<sequence>MGYLQTWTKSPEHSSVMNPIYSSSFYINGLQRNNMFESMKGPLIGLKLSLKVNPMIENRLEFYSAILTGERHHNASLFYQEGPGPPEQPVKASAFSENTFWKATARYISYKFIFHLTDVSAWVGFQSLFWKYNIESISLDRSSTESIDPVKSATSQIFLNMLAPPYVGSSKSESIEIGLMKCLDISEGKINWNPISSPAPYE</sequence>
<gene>
    <name evidence="1" type="ORF">EHO65_01150</name>
</gene>
<dbReference type="AlphaFoldDB" id="A0A4R9HCV3"/>
<keyword evidence="2" id="KW-1185">Reference proteome</keyword>
<proteinExistence type="predicted"/>
<dbReference type="Proteomes" id="UP000298097">
    <property type="component" value="Unassembled WGS sequence"/>
</dbReference>
<evidence type="ECO:0000313" key="2">
    <source>
        <dbReference type="Proteomes" id="UP000298097"/>
    </source>
</evidence>
<protein>
    <submittedName>
        <fullName evidence="1">Uncharacterized protein</fullName>
    </submittedName>
</protein>
<comment type="caution">
    <text evidence="1">The sequence shown here is derived from an EMBL/GenBank/DDBJ whole genome shotgun (WGS) entry which is preliminary data.</text>
</comment>
<organism evidence="1 2">
    <name type="scientific">Leptospira andrefontaineae</name>
    <dbReference type="NCBI Taxonomy" id="2484976"/>
    <lineage>
        <taxon>Bacteria</taxon>
        <taxon>Pseudomonadati</taxon>
        <taxon>Spirochaetota</taxon>
        <taxon>Spirochaetia</taxon>
        <taxon>Leptospirales</taxon>
        <taxon>Leptospiraceae</taxon>
        <taxon>Leptospira</taxon>
    </lineage>
</organism>
<name>A0A4R9HCV3_9LEPT</name>
<evidence type="ECO:0000313" key="1">
    <source>
        <dbReference type="EMBL" id="TGK44676.1"/>
    </source>
</evidence>
<dbReference type="EMBL" id="RQEY01000001">
    <property type="protein sequence ID" value="TGK44676.1"/>
    <property type="molecule type" value="Genomic_DNA"/>
</dbReference>
<accession>A0A4R9HCV3</accession>